<feature type="region of interest" description="Disordered" evidence="1">
    <location>
        <begin position="1"/>
        <end position="67"/>
    </location>
</feature>
<evidence type="ECO:0000259" key="3">
    <source>
        <dbReference type="Pfam" id="PF09090"/>
    </source>
</evidence>
<dbReference type="PANTHER" id="PTHR12412">
    <property type="entry name" value="CAP BINDING PROTEIN"/>
    <property type="match status" value="1"/>
</dbReference>
<gene>
    <name evidence="4" type="ORF">HGUI_01588</name>
</gene>
<proteinExistence type="predicted"/>
<evidence type="ECO:0000313" key="4">
    <source>
        <dbReference type="EMBL" id="SGZ39388.1"/>
    </source>
</evidence>
<dbReference type="GO" id="GO:0003729">
    <property type="term" value="F:mRNA binding"/>
    <property type="evidence" value="ECO:0007669"/>
    <property type="project" value="TreeGrafter"/>
</dbReference>
<feature type="domain" description="MIF4G-like type 1" evidence="2">
    <location>
        <begin position="377"/>
        <end position="566"/>
    </location>
</feature>
<accession>A0A1L0B0R7</accession>
<evidence type="ECO:0008006" key="6">
    <source>
        <dbReference type="Google" id="ProtNLM"/>
    </source>
</evidence>
<dbReference type="InterPro" id="IPR015172">
    <property type="entry name" value="MIF4G-like_typ-1"/>
</dbReference>
<dbReference type="InterPro" id="IPR016024">
    <property type="entry name" value="ARM-type_fold"/>
</dbReference>
<evidence type="ECO:0000259" key="2">
    <source>
        <dbReference type="Pfam" id="PF09088"/>
    </source>
</evidence>
<dbReference type="GO" id="GO:0006406">
    <property type="term" value="P:mRNA export from nucleus"/>
    <property type="evidence" value="ECO:0007669"/>
    <property type="project" value="InterPro"/>
</dbReference>
<dbReference type="AlphaFoldDB" id="A0A1L0B0R7"/>
<dbReference type="PANTHER" id="PTHR12412:SF2">
    <property type="entry name" value="NUCLEAR CAP-BINDING PROTEIN SUBUNIT 1"/>
    <property type="match status" value="1"/>
</dbReference>
<dbReference type="GO" id="GO:0005634">
    <property type="term" value="C:nucleus"/>
    <property type="evidence" value="ECO:0007669"/>
    <property type="project" value="TreeGrafter"/>
</dbReference>
<evidence type="ECO:0000256" key="1">
    <source>
        <dbReference type="SAM" id="MobiDB-lite"/>
    </source>
</evidence>
<dbReference type="OrthoDB" id="10252707at2759"/>
<dbReference type="Gene3D" id="1.25.40.180">
    <property type="match status" value="3"/>
</dbReference>
<keyword evidence="5" id="KW-1185">Reference proteome</keyword>
<name>A0A1L0B0R7_9ASCO</name>
<organism evidence="4 5">
    <name type="scientific">Hanseniaspora guilliermondii</name>
    <dbReference type="NCBI Taxonomy" id="56406"/>
    <lineage>
        <taxon>Eukaryota</taxon>
        <taxon>Fungi</taxon>
        <taxon>Dikarya</taxon>
        <taxon>Ascomycota</taxon>
        <taxon>Saccharomycotina</taxon>
        <taxon>Saccharomycetes</taxon>
        <taxon>Saccharomycodales</taxon>
        <taxon>Saccharomycodaceae</taxon>
        <taxon>Hanseniaspora</taxon>
    </lineage>
</organism>
<dbReference type="InterPro" id="IPR015174">
    <property type="entry name" value="MIF4G-like_typ-2"/>
</dbReference>
<dbReference type="GO" id="GO:0000184">
    <property type="term" value="P:nuclear-transcribed mRNA catabolic process, nonsense-mediated decay"/>
    <property type="evidence" value="ECO:0007669"/>
    <property type="project" value="TreeGrafter"/>
</dbReference>
<dbReference type="Proteomes" id="UP000183365">
    <property type="component" value="Unassembled WGS sequence"/>
</dbReference>
<sequence>MNEQIVDENRKRGRDENDEQMDQVMDAEPVQQEPNNDELSKRPIAGQRRQHNSDFHQNQKRRNQPRVKTVSPIVELCRQMLPDICTLGEKKDFLSEDLELIGQGICANFYIDQETDGKFKNSVLTTIIAVATEQPQKRHALALLILKVIGISHVVGKEVLETFLKNFKTSLEEQNWNNVKNILGFLACINSTLPNEFLLENFKNLFKLSFDLKEQGKTLTADMIFFNTCAMIPQLFIFKRSNDHHLLGPVVEILQELSEKLEFDENNNSLVNFILPAVKKFIDNDFEDLKNFYSNYEKDVTILKAENLNLNIDPSLYEIAYPSVDTINDIGTLSREEAKNPKDFLWSIKRQAFTLFEPIMVEQENEEPKQIFTTANKKSYESLIFNDTVSDILLALEFNKMTAISTMLSFYSFFNESFFFEKNASIKSLTEAFLQNPTANYFKIEDMQIEAILQLVFDLYPNDALLKTDKTYYFYYVLVGICFDEPSVAPVYGRAFTTLFDKLSSNEFDVDFKKKFVNWFNLQLRSFDFFWKWNAWFDDIKKFGHLKYNGKMHFLKDAINKNLRVTNDPELVASSLSEEYIGFILNANTTKETDEEKVAYYNSLFTQPLLEASDLKSEEDGYFILSNKKLPFHESIEKIIDFFKGSGADENNESNLNFLIEVLGNLETEHGSLIANFDRFIITVMIQAVLHAGSRSISHLQNTLSHHHDNLINLYGAVGENSDINQWIMAAIYKYWGQNVKNVFLVFEIFYKNKLILNKSMIIDFLFKEKCCEPILYDTVYYDFLVNLLHKVSLEENDNELVLRTFSYLTDIMNDCTKALNINGDVPLPNVQELENNATNDEGVEILETYNKLRFTVNLAKTLLRKFHRIFVSGGNIFSSIMDSKVIERELSSYHRSL</sequence>
<dbReference type="InterPro" id="IPR027159">
    <property type="entry name" value="CBP80"/>
</dbReference>
<protein>
    <recommendedName>
        <fullName evidence="6">Nuclear cap-binding protein complex subunit 1</fullName>
    </recommendedName>
</protein>
<reference evidence="5" key="1">
    <citation type="submission" date="2016-11" db="EMBL/GenBank/DDBJ databases">
        <authorList>
            <person name="Guldener U."/>
        </authorList>
    </citation>
    <scope>NUCLEOTIDE SEQUENCE [LARGE SCALE GENOMIC DNA]</scope>
</reference>
<dbReference type="GO" id="GO:0005846">
    <property type="term" value="C:nuclear cap binding complex"/>
    <property type="evidence" value="ECO:0007669"/>
    <property type="project" value="InterPro"/>
</dbReference>
<dbReference type="Pfam" id="PF09088">
    <property type="entry name" value="MIF4G_like"/>
    <property type="match status" value="1"/>
</dbReference>
<evidence type="ECO:0000313" key="5">
    <source>
        <dbReference type="Proteomes" id="UP000183365"/>
    </source>
</evidence>
<dbReference type="GO" id="GO:0000339">
    <property type="term" value="F:RNA cap binding"/>
    <property type="evidence" value="ECO:0007669"/>
    <property type="project" value="InterPro"/>
</dbReference>
<dbReference type="SUPFAM" id="SSF48371">
    <property type="entry name" value="ARM repeat"/>
    <property type="match status" value="3"/>
</dbReference>
<dbReference type="Pfam" id="PF09090">
    <property type="entry name" value="MIF4G_like_2"/>
    <property type="match status" value="1"/>
</dbReference>
<dbReference type="EMBL" id="FQNF01000022">
    <property type="protein sequence ID" value="SGZ39388.1"/>
    <property type="molecule type" value="Genomic_DNA"/>
</dbReference>
<feature type="domain" description="MIF4G-like type 2" evidence="3">
    <location>
        <begin position="625"/>
        <end position="795"/>
    </location>
</feature>
<dbReference type="VEuPathDB" id="FungiDB:HGUI_01588"/>